<feature type="transmembrane region" description="Helical" evidence="1">
    <location>
        <begin position="6"/>
        <end position="24"/>
    </location>
</feature>
<evidence type="ECO:0000256" key="1">
    <source>
        <dbReference type="SAM" id="Phobius"/>
    </source>
</evidence>
<accession>A0A8S0YSE2</accession>
<organism evidence="2 3">
    <name type="scientific">Arctia plantaginis</name>
    <name type="common">Wood tiger moth</name>
    <name type="synonym">Phalaena plantaginis</name>
    <dbReference type="NCBI Taxonomy" id="874455"/>
    <lineage>
        <taxon>Eukaryota</taxon>
        <taxon>Metazoa</taxon>
        <taxon>Ecdysozoa</taxon>
        <taxon>Arthropoda</taxon>
        <taxon>Hexapoda</taxon>
        <taxon>Insecta</taxon>
        <taxon>Pterygota</taxon>
        <taxon>Neoptera</taxon>
        <taxon>Endopterygota</taxon>
        <taxon>Lepidoptera</taxon>
        <taxon>Glossata</taxon>
        <taxon>Ditrysia</taxon>
        <taxon>Noctuoidea</taxon>
        <taxon>Erebidae</taxon>
        <taxon>Arctiinae</taxon>
        <taxon>Arctia</taxon>
    </lineage>
</organism>
<dbReference type="AlphaFoldDB" id="A0A8S0YSE2"/>
<reference evidence="2 3" key="1">
    <citation type="submission" date="2020-04" db="EMBL/GenBank/DDBJ databases">
        <authorList>
            <person name="Wallbank WR R."/>
            <person name="Pardo Diaz C."/>
            <person name="Kozak K."/>
            <person name="Martin S."/>
            <person name="Jiggins C."/>
            <person name="Moest M."/>
            <person name="Warren A I."/>
            <person name="Byers J.R.P. K."/>
            <person name="Montejo-Kovacevich G."/>
            <person name="Yen C E."/>
        </authorList>
    </citation>
    <scope>NUCLEOTIDE SEQUENCE [LARGE SCALE GENOMIC DNA]</scope>
</reference>
<gene>
    <name evidence="2" type="ORF">APLA_LOCUS1093</name>
</gene>
<dbReference type="Proteomes" id="UP000494106">
    <property type="component" value="Unassembled WGS sequence"/>
</dbReference>
<sequence>MDGKIINVLVIILVSFVCFSDLMVSEDVNGFPLTGPGNYSCVNQLPNGNFTFATNCTNGRGLIGCCVDRPHCIYNTSNIDLTMYAPPGFKG</sequence>
<evidence type="ECO:0000313" key="2">
    <source>
        <dbReference type="EMBL" id="CAB3222474.1"/>
    </source>
</evidence>
<keyword evidence="1" id="KW-0472">Membrane</keyword>
<proteinExistence type="predicted"/>
<keyword evidence="3" id="KW-1185">Reference proteome</keyword>
<comment type="caution">
    <text evidence="2">The sequence shown here is derived from an EMBL/GenBank/DDBJ whole genome shotgun (WGS) entry which is preliminary data.</text>
</comment>
<keyword evidence="1" id="KW-0812">Transmembrane</keyword>
<protein>
    <submittedName>
        <fullName evidence="2">Uncharacterized protein</fullName>
    </submittedName>
</protein>
<dbReference type="OrthoDB" id="7437557at2759"/>
<name>A0A8S0YSE2_ARCPL</name>
<keyword evidence="1" id="KW-1133">Transmembrane helix</keyword>
<evidence type="ECO:0000313" key="3">
    <source>
        <dbReference type="Proteomes" id="UP000494106"/>
    </source>
</evidence>
<dbReference type="EMBL" id="CADEBC010000088">
    <property type="protein sequence ID" value="CAB3222474.1"/>
    <property type="molecule type" value="Genomic_DNA"/>
</dbReference>